<dbReference type="AlphaFoldDB" id="A0A1L9PSJ7"/>
<dbReference type="EMBL" id="KV878131">
    <property type="protein sequence ID" value="OJJ04416.1"/>
    <property type="molecule type" value="Genomic_DNA"/>
</dbReference>
<sequence length="205" mass="22670">MSLSPSCRSDLVPNKSVHLDEVPLIRVSRFTGWIDLFASNHPRTIGFCDDTSLSASKRTIAASASVLSSFSRASCSSEPARKTALGYYPPNHGEPIHISLHSRVTGQLRIIHSHCSLRDSSCGPQENDQPFAKIYPSGLYPGAVRLNEPLGSVVRNYVGIITLRLSLLGTMQLSYLREYWICNGSPDLESKDFPNYSVHWGWFSA</sequence>
<dbReference type="Proteomes" id="UP000184073">
    <property type="component" value="Unassembled WGS sequence"/>
</dbReference>
<protein>
    <submittedName>
        <fullName evidence="1">Uncharacterized protein</fullName>
    </submittedName>
</protein>
<gene>
    <name evidence="1" type="ORF">ASPVEDRAFT_788701</name>
</gene>
<reference evidence="2" key="1">
    <citation type="journal article" date="2017" name="Genome Biol.">
        <title>Comparative genomics reveals high biological diversity and specific adaptations in the industrially and medically important fungal genus Aspergillus.</title>
        <authorList>
            <person name="de Vries R.P."/>
            <person name="Riley R."/>
            <person name="Wiebenga A."/>
            <person name="Aguilar-Osorio G."/>
            <person name="Amillis S."/>
            <person name="Uchima C.A."/>
            <person name="Anderluh G."/>
            <person name="Asadollahi M."/>
            <person name="Askin M."/>
            <person name="Barry K."/>
            <person name="Battaglia E."/>
            <person name="Bayram O."/>
            <person name="Benocci T."/>
            <person name="Braus-Stromeyer S.A."/>
            <person name="Caldana C."/>
            <person name="Canovas D."/>
            <person name="Cerqueira G.C."/>
            <person name="Chen F."/>
            <person name="Chen W."/>
            <person name="Choi C."/>
            <person name="Clum A."/>
            <person name="Dos Santos R.A."/>
            <person name="Damasio A.R."/>
            <person name="Diallinas G."/>
            <person name="Emri T."/>
            <person name="Fekete E."/>
            <person name="Flipphi M."/>
            <person name="Freyberg S."/>
            <person name="Gallo A."/>
            <person name="Gournas C."/>
            <person name="Habgood R."/>
            <person name="Hainaut M."/>
            <person name="Harispe M.L."/>
            <person name="Henrissat B."/>
            <person name="Hilden K.S."/>
            <person name="Hope R."/>
            <person name="Hossain A."/>
            <person name="Karabika E."/>
            <person name="Karaffa L."/>
            <person name="Karanyi Z."/>
            <person name="Krasevec N."/>
            <person name="Kuo A."/>
            <person name="Kusch H."/>
            <person name="LaButti K."/>
            <person name="Lagendijk E.L."/>
            <person name="Lapidus A."/>
            <person name="Levasseur A."/>
            <person name="Lindquist E."/>
            <person name="Lipzen A."/>
            <person name="Logrieco A.F."/>
            <person name="MacCabe A."/>
            <person name="Maekelae M.R."/>
            <person name="Malavazi I."/>
            <person name="Melin P."/>
            <person name="Meyer V."/>
            <person name="Mielnichuk N."/>
            <person name="Miskei M."/>
            <person name="Molnar A.P."/>
            <person name="Mule G."/>
            <person name="Ngan C.Y."/>
            <person name="Orejas M."/>
            <person name="Orosz E."/>
            <person name="Ouedraogo J.P."/>
            <person name="Overkamp K.M."/>
            <person name="Park H.-S."/>
            <person name="Perrone G."/>
            <person name="Piumi F."/>
            <person name="Punt P.J."/>
            <person name="Ram A.F."/>
            <person name="Ramon A."/>
            <person name="Rauscher S."/>
            <person name="Record E."/>
            <person name="Riano-Pachon D.M."/>
            <person name="Robert V."/>
            <person name="Roehrig J."/>
            <person name="Ruller R."/>
            <person name="Salamov A."/>
            <person name="Salih N.S."/>
            <person name="Samson R.A."/>
            <person name="Sandor E."/>
            <person name="Sanguinetti M."/>
            <person name="Schuetze T."/>
            <person name="Sepcic K."/>
            <person name="Shelest E."/>
            <person name="Sherlock G."/>
            <person name="Sophianopoulou V."/>
            <person name="Squina F.M."/>
            <person name="Sun H."/>
            <person name="Susca A."/>
            <person name="Todd R.B."/>
            <person name="Tsang A."/>
            <person name="Unkles S.E."/>
            <person name="van de Wiele N."/>
            <person name="van Rossen-Uffink D."/>
            <person name="Oliveira J.V."/>
            <person name="Vesth T.C."/>
            <person name="Visser J."/>
            <person name="Yu J.-H."/>
            <person name="Zhou M."/>
            <person name="Andersen M.R."/>
            <person name="Archer D.B."/>
            <person name="Baker S.E."/>
            <person name="Benoit I."/>
            <person name="Brakhage A.A."/>
            <person name="Braus G.H."/>
            <person name="Fischer R."/>
            <person name="Frisvad J.C."/>
            <person name="Goldman G.H."/>
            <person name="Houbraken J."/>
            <person name="Oakley B."/>
            <person name="Pocsi I."/>
            <person name="Scazzocchio C."/>
            <person name="Seiboth B."/>
            <person name="vanKuyk P.A."/>
            <person name="Wortman J."/>
            <person name="Dyer P.S."/>
            <person name="Grigoriev I.V."/>
        </authorList>
    </citation>
    <scope>NUCLEOTIDE SEQUENCE [LARGE SCALE GENOMIC DNA]</scope>
    <source>
        <strain evidence="2">CBS 583.65</strain>
    </source>
</reference>
<dbReference type="VEuPathDB" id="FungiDB:ASPVEDRAFT_788701"/>
<dbReference type="GeneID" id="63732125"/>
<name>A0A1L9PSJ7_ASPVE</name>
<proteinExistence type="predicted"/>
<keyword evidence="2" id="KW-1185">Reference proteome</keyword>
<organism evidence="1 2">
    <name type="scientific">Aspergillus versicolor CBS 583.65</name>
    <dbReference type="NCBI Taxonomy" id="1036611"/>
    <lineage>
        <taxon>Eukaryota</taxon>
        <taxon>Fungi</taxon>
        <taxon>Dikarya</taxon>
        <taxon>Ascomycota</taxon>
        <taxon>Pezizomycotina</taxon>
        <taxon>Eurotiomycetes</taxon>
        <taxon>Eurotiomycetidae</taxon>
        <taxon>Eurotiales</taxon>
        <taxon>Aspergillaceae</taxon>
        <taxon>Aspergillus</taxon>
        <taxon>Aspergillus subgen. Nidulantes</taxon>
    </lineage>
</organism>
<evidence type="ECO:0000313" key="1">
    <source>
        <dbReference type="EMBL" id="OJJ04416.1"/>
    </source>
</evidence>
<evidence type="ECO:0000313" key="2">
    <source>
        <dbReference type="Proteomes" id="UP000184073"/>
    </source>
</evidence>
<dbReference type="RefSeq" id="XP_040670178.1">
    <property type="nucleotide sequence ID" value="XM_040816614.1"/>
</dbReference>
<accession>A0A1L9PSJ7</accession>